<feature type="domain" description="Glycosyl transferase family 1" evidence="1">
    <location>
        <begin position="188"/>
        <end position="343"/>
    </location>
</feature>
<dbReference type="PANTHER" id="PTHR12526">
    <property type="entry name" value="GLYCOSYLTRANSFERASE"/>
    <property type="match status" value="1"/>
</dbReference>
<accession>A0AA48M754</accession>
<dbReference type="GO" id="GO:0016757">
    <property type="term" value="F:glycosyltransferase activity"/>
    <property type="evidence" value="ECO:0007669"/>
    <property type="project" value="InterPro"/>
</dbReference>
<dbReference type="Gene3D" id="3.40.50.2000">
    <property type="entry name" value="Glycogen Phosphorylase B"/>
    <property type="match status" value="2"/>
</dbReference>
<dbReference type="AlphaFoldDB" id="A0AA48M754"/>
<evidence type="ECO:0008006" key="4">
    <source>
        <dbReference type="Google" id="ProtNLM"/>
    </source>
</evidence>
<dbReference type="SUPFAM" id="SSF53756">
    <property type="entry name" value="UDP-Glycosyltransferase/glycogen phosphorylase"/>
    <property type="match status" value="1"/>
</dbReference>
<organism evidence="3">
    <name type="scientific">freshwater sediment metagenome</name>
    <dbReference type="NCBI Taxonomy" id="556182"/>
    <lineage>
        <taxon>unclassified sequences</taxon>
        <taxon>metagenomes</taxon>
        <taxon>ecological metagenomes</taxon>
    </lineage>
</organism>
<evidence type="ECO:0000259" key="2">
    <source>
        <dbReference type="Pfam" id="PF13439"/>
    </source>
</evidence>
<dbReference type="InterPro" id="IPR028098">
    <property type="entry name" value="Glyco_trans_4-like_N"/>
</dbReference>
<evidence type="ECO:0000259" key="1">
    <source>
        <dbReference type="Pfam" id="PF00534"/>
    </source>
</evidence>
<name>A0AA48M754_9ZZZZ</name>
<dbReference type="EMBL" id="OY288114">
    <property type="protein sequence ID" value="CAJ0888550.1"/>
    <property type="molecule type" value="Genomic_DNA"/>
</dbReference>
<protein>
    <recommendedName>
        <fullName evidence="4">Glycosyltransferase subfamily 4-like N-terminal domain-containing protein</fullName>
    </recommendedName>
</protein>
<sequence length="396" mass="43600">MANDLPPLKIVFVIKSMSIAGGGAERVLATVSSGLADRGQDVTIISGDPLDNASFYPLAPTVKRVALCAGTGKDHSRLWEALRRVRMLRRRILDLEPDVVVAFMHSSYVPVGIALAGAGIPVVASEHIGPEHYRTRLLQKALVMLTPFTAQKITVVSEQVRQQYWRWLRRRMIVAPNPLVAPPPSEERLRPREKTVLSVGTLRAQKNHSCLIAAFALVASDFPDWTLRIVGEGELRKSLEGQIRELGLERRVELPGAIGDIWDEYRRASLFVSPSTYESFGLATAEALLTGVPAIAFEDCHGTNILIRNNINGVLVDGSGDRIEALSMALRKLMAAPDEIERLSDVDDPQLDAYGLSAVLDTWEGILWDAAWGRSFNSMDHVRMPSSAPPTESERK</sequence>
<evidence type="ECO:0000313" key="3">
    <source>
        <dbReference type="EMBL" id="CAJ0888550.1"/>
    </source>
</evidence>
<gene>
    <name evidence="3" type="ORF">AMST5_03887</name>
</gene>
<dbReference type="CDD" id="cd03820">
    <property type="entry name" value="GT4_AmsD-like"/>
    <property type="match status" value="1"/>
</dbReference>
<dbReference type="Pfam" id="PF00534">
    <property type="entry name" value="Glycos_transf_1"/>
    <property type="match status" value="1"/>
</dbReference>
<dbReference type="Pfam" id="PF13439">
    <property type="entry name" value="Glyco_transf_4"/>
    <property type="match status" value="1"/>
</dbReference>
<feature type="domain" description="Glycosyltransferase subfamily 4-like N-terminal" evidence="2">
    <location>
        <begin position="22"/>
        <end position="178"/>
    </location>
</feature>
<proteinExistence type="predicted"/>
<reference evidence="3" key="1">
    <citation type="submission" date="2023-07" db="EMBL/GenBank/DDBJ databases">
        <authorList>
            <person name="Pelsma A.J. K."/>
        </authorList>
    </citation>
    <scope>NUCLEOTIDE SEQUENCE</scope>
</reference>
<dbReference type="InterPro" id="IPR001296">
    <property type="entry name" value="Glyco_trans_1"/>
</dbReference>